<dbReference type="AlphaFoldDB" id="Q085A4"/>
<dbReference type="DNASU" id="4277370"/>
<dbReference type="HOGENOM" id="CLU_100937_0_0_6"/>
<protein>
    <recommendedName>
        <fullName evidence="3">2OG-Fe(II) oxygenase</fullName>
    </recommendedName>
</protein>
<keyword evidence="2" id="KW-1185">Reference proteome</keyword>
<name>Q085A4_SHEFN</name>
<evidence type="ECO:0008006" key="3">
    <source>
        <dbReference type="Google" id="ProtNLM"/>
    </source>
</evidence>
<accession>Q085A4</accession>
<reference evidence="1 2" key="1">
    <citation type="submission" date="2006-08" db="EMBL/GenBank/DDBJ databases">
        <title>Complete sequence of Shewanella frigidimarina NCIMB 400.</title>
        <authorList>
            <consortium name="US DOE Joint Genome Institute"/>
            <person name="Copeland A."/>
            <person name="Lucas S."/>
            <person name="Lapidus A."/>
            <person name="Barry K."/>
            <person name="Detter J.C."/>
            <person name="Glavina del Rio T."/>
            <person name="Hammon N."/>
            <person name="Israni S."/>
            <person name="Dalin E."/>
            <person name="Tice H."/>
            <person name="Pitluck S."/>
            <person name="Fredrickson J.K."/>
            <person name="Kolker E."/>
            <person name="McCuel L.A."/>
            <person name="DiChristina T."/>
            <person name="Nealson K.H."/>
            <person name="Newman D."/>
            <person name="Tiedje J.M."/>
            <person name="Zhou J."/>
            <person name="Romine M.F."/>
            <person name="Culley D.E."/>
            <person name="Serres M."/>
            <person name="Chertkov O."/>
            <person name="Brettin T."/>
            <person name="Bruce D."/>
            <person name="Han C."/>
            <person name="Tapia R."/>
            <person name="Gilna P."/>
            <person name="Schmutz J."/>
            <person name="Larimer F."/>
            <person name="Land M."/>
            <person name="Hauser L."/>
            <person name="Kyrpides N."/>
            <person name="Mikhailova N."/>
            <person name="Richardson P."/>
        </authorList>
    </citation>
    <scope>NUCLEOTIDE SEQUENCE [LARGE SCALE GENOMIC DNA]</scope>
    <source>
        <strain evidence="1 2">NCIMB 400</strain>
    </source>
</reference>
<organism evidence="1 2">
    <name type="scientific">Shewanella frigidimarina (strain NCIMB 400)</name>
    <dbReference type="NCBI Taxonomy" id="318167"/>
    <lineage>
        <taxon>Bacteria</taxon>
        <taxon>Pseudomonadati</taxon>
        <taxon>Pseudomonadota</taxon>
        <taxon>Gammaproteobacteria</taxon>
        <taxon>Alteromonadales</taxon>
        <taxon>Shewanellaceae</taxon>
        <taxon>Shewanella</taxon>
    </lineage>
</organism>
<dbReference type="InterPro" id="IPR045617">
    <property type="entry name" value="DUF6445"/>
</dbReference>
<evidence type="ECO:0000313" key="1">
    <source>
        <dbReference type="EMBL" id="ABI71161.1"/>
    </source>
</evidence>
<dbReference type="KEGG" id="sfr:Sfri_1308"/>
<dbReference type="GeneID" id="41836668"/>
<evidence type="ECO:0000313" key="2">
    <source>
        <dbReference type="Proteomes" id="UP000000684"/>
    </source>
</evidence>
<dbReference type="STRING" id="318167.Sfri_1308"/>
<dbReference type="Pfam" id="PF20043">
    <property type="entry name" value="DUF6445"/>
    <property type="match status" value="1"/>
</dbReference>
<dbReference type="RefSeq" id="WP_011636782.1">
    <property type="nucleotide sequence ID" value="NC_008345.1"/>
</dbReference>
<dbReference type="EMBL" id="CP000447">
    <property type="protein sequence ID" value="ABI71161.1"/>
    <property type="molecule type" value="Genomic_DNA"/>
</dbReference>
<proteinExistence type="predicted"/>
<gene>
    <name evidence="1" type="ordered locus">Sfri_1308</name>
</gene>
<dbReference type="eggNOG" id="COG0665">
    <property type="taxonomic scope" value="Bacteria"/>
</dbReference>
<sequence>MTTDSSNNRTISSKSTLSSKSIINVGPFTPHIEFIGQQQTPVIIIDDFGADLSQLIDIAIDDSQFNQDQGSYYPGQRAPLPKQYVIDVINAVYQLIYDTYKVPHSLRLKPQQCVFSVIDKPAQRLLPLQCMPHFDTPDPHYFAILHYLNNGDHGDTGFFRHNTTQYEQISPHNIDHYFNQAQPVVDAQQTLMPDYVVDSNDHYTLYHQVHYRPNRLVIYPGNLLHSTLVNPVTDIDSSPKTGRLTANIFINFK</sequence>
<dbReference type="Proteomes" id="UP000000684">
    <property type="component" value="Chromosome"/>
</dbReference>